<name>A0A5B0S3U1_PUCGR</name>
<comment type="caution">
    <text evidence="1">The sequence shown here is derived from an EMBL/GenBank/DDBJ whole genome shotgun (WGS) entry which is preliminary data.</text>
</comment>
<dbReference type="Proteomes" id="UP000325313">
    <property type="component" value="Unassembled WGS sequence"/>
</dbReference>
<proteinExistence type="predicted"/>
<gene>
    <name evidence="1" type="ORF">PGTUg99_006317</name>
</gene>
<accession>A0A5B0S3U1</accession>
<protein>
    <submittedName>
        <fullName evidence="1">Uncharacterized protein</fullName>
    </submittedName>
</protein>
<sequence>MSLEANGFDLLALDYFNLNIDRKQGSQIFLGGHFKGGRVCLKVMESAESKALVPATRKKYAPATGPQYYRIWEATNGMSNKQQSDPTEYMAGGLHHTRTDIKDVEAILKRSPKFKVAAINQELH</sequence>
<dbReference type="AlphaFoldDB" id="A0A5B0S3U1"/>
<reference evidence="1 2" key="1">
    <citation type="submission" date="2019-05" db="EMBL/GenBank/DDBJ databases">
        <title>Emergence of the Ug99 lineage of the wheat stem rust pathogen through somatic hybridization.</title>
        <authorList>
            <person name="Li F."/>
            <person name="Upadhyaya N.M."/>
            <person name="Sperschneider J."/>
            <person name="Matny O."/>
            <person name="Nguyen-Phuc H."/>
            <person name="Mago R."/>
            <person name="Raley C."/>
            <person name="Miller M.E."/>
            <person name="Silverstein K.A.T."/>
            <person name="Henningsen E."/>
            <person name="Hirsch C.D."/>
            <person name="Visser B."/>
            <person name="Pretorius Z.A."/>
            <person name="Steffenson B.J."/>
            <person name="Schwessinger B."/>
            <person name="Dodds P.N."/>
            <person name="Figueroa M."/>
        </authorList>
    </citation>
    <scope>NUCLEOTIDE SEQUENCE [LARGE SCALE GENOMIC DNA]</scope>
    <source>
        <strain evidence="1 2">Ug99</strain>
    </source>
</reference>
<dbReference type="EMBL" id="VDEP01000075">
    <property type="protein sequence ID" value="KAA1132836.1"/>
    <property type="molecule type" value="Genomic_DNA"/>
</dbReference>
<evidence type="ECO:0000313" key="1">
    <source>
        <dbReference type="EMBL" id="KAA1132836.1"/>
    </source>
</evidence>
<organism evidence="1 2">
    <name type="scientific">Puccinia graminis f. sp. tritici</name>
    <dbReference type="NCBI Taxonomy" id="56615"/>
    <lineage>
        <taxon>Eukaryota</taxon>
        <taxon>Fungi</taxon>
        <taxon>Dikarya</taxon>
        <taxon>Basidiomycota</taxon>
        <taxon>Pucciniomycotina</taxon>
        <taxon>Pucciniomycetes</taxon>
        <taxon>Pucciniales</taxon>
        <taxon>Pucciniaceae</taxon>
        <taxon>Puccinia</taxon>
    </lineage>
</organism>
<evidence type="ECO:0000313" key="2">
    <source>
        <dbReference type="Proteomes" id="UP000325313"/>
    </source>
</evidence>